<evidence type="ECO:0000313" key="2">
    <source>
        <dbReference type="EMBL" id="CAB0003909.1"/>
    </source>
</evidence>
<proteinExistence type="predicted"/>
<organism evidence="2 3">
    <name type="scientific">Nesidiocoris tenuis</name>
    <dbReference type="NCBI Taxonomy" id="355587"/>
    <lineage>
        <taxon>Eukaryota</taxon>
        <taxon>Metazoa</taxon>
        <taxon>Ecdysozoa</taxon>
        <taxon>Arthropoda</taxon>
        <taxon>Hexapoda</taxon>
        <taxon>Insecta</taxon>
        <taxon>Pterygota</taxon>
        <taxon>Neoptera</taxon>
        <taxon>Paraneoptera</taxon>
        <taxon>Hemiptera</taxon>
        <taxon>Heteroptera</taxon>
        <taxon>Panheteroptera</taxon>
        <taxon>Cimicomorpha</taxon>
        <taxon>Miridae</taxon>
        <taxon>Dicyphina</taxon>
        <taxon>Nesidiocoris</taxon>
    </lineage>
</organism>
<feature type="compositionally biased region" description="Basic and acidic residues" evidence="1">
    <location>
        <begin position="87"/>
        <end position="101"/>
    </location>
</feature>
<feature type="region of interest" description="Disordered" evidence="1">
    <location>
        <begin position="87"/>
        <end position="106"/>
    </location>
</feature>
<name>A0A6H5GQ60_9HEMI</name>
<dbReference type="AlphaFoldDB" id="A0A6H5GQ60"/>
<evidence type="ECO:0000313" key="3">
    <source>
        <dbReference type="Proteomes" id="UP000479000"/>
    </source>
</evidence>
<sequence length="308" mass="35327">MHLSHPGRSASTFHCVDALIPFAENAQGRLLFRVQPRDALAPCNLRGRRKRAEVEIRSNFSRFTLRSLSRVNFQNFRLQVKFWDPLPRKNERDARPPDFRERRGRGRPRIDRAVLELETSRHRFPCRLRLRPTSPSCLRRRAGSGRDVYPLAHIQGRPLKPNTLHGPGGPRAYAARPYAALGPAPPHIFGCSGGAIKHQHETRTYTTQTEKEPKVETSFDKTQNFHWFRCRIEQTSSYVKVRRFCMGSASRALQHANMAKYLPEPASSSLSPSARLHRRPVKPVEGEREGEEAKDQRPTQEKAIAQVY</sequence>
<protein>
    <submittedName>
        <fullName evidence="2">Uncharacterized protein</fullName>
    </submittedName>
</protein>
<keyword evidence="3" id="KW-1185">Reference proteome</keyword>
<evidence type="ECO:0000256" key="1">
    <source>
        <dbReference type="SAM" id="MobiDB-lite"/>
    </source>
</evidence>
<dbReference type="Proteomes" id="UP000479000">
    <property type="component" value="Unassembled WGS sequence"/>
</dbReference>
<feature type="compositionally biased region" description="Low complexity" evidence="1">
    <location>
        <begin position="263"/>
        <end position="274"/>
    </location>
</feature>
<dbReference type="EMBL" id="CADCXU010014168">
    <property type="protein sequence ID" value="CAB0003909.1"/>
    <property type="molecule type" value="Genomic_DNA"/>
</dbReference>
<reference evidence="2 3" key="1">
    <citation type="submission" date="2020-02" db="EMBL/GenBank/DDBJ databases">
        <authorList>
            <person name="Ferguson B K."/>
        </authorList>
    </citation>
    <scope>NUCLEOTIDE SEQUENCE [LARGE SCALE GENOMIC DNA]</scope>
</reference>
<gene>
    <name evidence="2" type="ORF">NTEN_LOCUS9386</name>
</gene>
<feature type="compositionally biased region" description="Basic and acidic residues" evidence="1">
    <location>
        <begin position="282"/>
        <end position="300"/>
    </location>
</feature>
<accession>A0A6H5GQ60</accession>
<feature type="region of interest" description="Disordered" evidence="1">
    <location>
        <begin position="263"/>
        <end position="308"/>
    </location>
</feature>